<evidence type="ECO:0000259" key="10">
    <source>
        <dbReference type="Pfam" id="PF16212"/>
    </source>
</evidence>
<organism evidence="11 12">
    <name type="scientific">Diacronema lutheri</name>
    <name type="common">Unicellular marine alga</name>
    <name type="synonym">Monochrysis lutheri</name>
    <dbReference type="NCBI Taxonomy" id="2081491"/>
    <lineage>
        <taxon>Eukaryota</taxon>
        <taxon>Haptista</taxon>
        <taxon>Haptophyta</taxon>
        <taxon>Pavlovophyceae</taxon>
        <taxon>Pavlovales</taxon>
        <taxon>Pavlovaceae</taxon>
        <taxon>Diacronema</taxon>
    </lineage>
</organism>
<proteinExistence type="predicted"/>
<dbReference type="InterPro" id="IPR008250">
    <property type="entry name" value="ATPase_P-typ_transduc_dom_A_sf"/>
</dbReference>
<feature type="compositionally biased region" description="Basic and acidic residues" evidence="7">
    <location>
        <begin position="1869"/>
        <end position="1879"/>
    </location>
</feature>
<dbReference type="EMBL" id="JAGTXO010000001">
    <property type="protein sequence ID" value="KAG8470851.1"/>
    <property type="molecule type" value="Genomic_DNA"/>
</dbReference>
<keyword evidence="6 8" id="KW-0472">Membrane</keyword>
<feature type="compositionally biased region" description="Polar residues" evidence="7">
    <location>
        <begin position="749"/>
        <end position="759"/>
    </location>
</feature>
<dbReference type="InterPro" id="IPR032631">
    <property type="entry name" value="P-type_ATPase_N"/>
</dbReference>
<feature type="transmembrane region" description="Helical" evidence="8">
    <location>
        <begin position="396"/>
        <end position="415"/>
    </location>
</feature>
<comment type="caution">
    <text evidence="11">The sequence shown here is derived from an EMBL/GenBank/DDBJ whole genome shotgun (WGS) entry which is preliminary data.</text>
</comment>
<dbReference type="Proteomes" id="UP000751190">
    <property type="component" value="Unassembled WGS sequence"/>
</dbReference>
<evidence type="ECO:0000256" key="3">
    <source>
        <dbReference type="ARBA" id="ARBA00022723"/>
    </source>
</evidence>
<feature type="domain" description="P-type ATPase N-terminal" evidence="9">
    <location>
        <begin position="21"/>
        <end position="64"/>
    </location>
</feature>
<feature type="compositionally biased region" description="Basic and acidic residues" evidence="7">
    <location>
        <begin position="1587"/>
        <end position="1619"/>
    </location>
</feature>
<evidence type="ECO:0000256" key="7">
    <source>
        <dbReference type="SAM" id="MobiDB-lite"/>
    </source>
</evidence>
<dbReference type="PROSITE" id="PS00154">
    <property type="entry name" value="ATPASE_E1_E2"/>
    <property type="match status" value="1"/>
</dbReference>
<dbReference type="GO" id="GO:0140326">
    <property type="term" value="F:ATPase-coupled intramembrane lipid transporter activity"/>
    <property type="evidence" value="ECO:0007669"/>
    <property type="project" value="TreeGrafter"/>
</dbReference>
<evidence type="ECO:0000313" key="12">
    <source>
        <dbReference type="Proteomes" id="UP000751190"/>
    </source>
</evidence>
<dbReference type="InterPro" id="IPR023298">
    <property type="entry name" value="ATPase_P-typ_TM_dom_sf"/>
</dbReference>
<dbReference type="Pfam" id="PF16209">
    <property type="entry name" value="PhoLip_ATPase_N"/>
    <property type="match status" value="1"/>
</dbReference>
<feature type="region of interest" description="Disordered" evidence="7">
    <location>
        <begin position="712"/>
        <end position="802"/>
    </location>
</feature>
<dbReference type="SUPFAM" id="SSF81653">
    <property type="entry name" value="Calcium ATPase, transduction domain A"/>
    <property type="match status" value="1"/>
</dbReference>
<evidence type="ECO:0000313" key="11">
    <source>
        <dbReference type="EMBL" id="KAG8470851.1"/>
    </source>
</evidence>
<keyword evidence="4" id="KW-0460">Magnesium</keyword>
<feature type="compositionally biased region" description="Low complexity" evidence="7">
    <location>
        <begin position="863"/>
        <end position="875"/>
    </location>
</feature>
<evidence type="ECO:0008006" key="13">
    <source>
        <dbReference type="Google" id="ProtNLM"/>
    </source>
</evidence>
<dbReference type="InterPro" id="IPR032630">
    <property type="entry name" value="P_typ_ATPase_c"/>
</dbReference>
<feature type="compositionally biased region" description="Low complexity" evidence="7">
    <location>
        <begin position="719"/>
        <end position="737"/>
    </location>
</feature>
<protein>
    <recommendedName>
        <fullName evidence="13">P-type phospholipid transporter</fullName>
    </recommendedName>
</protein>
<dbReference type="SUPFAM" id="SSF56784">
    <property type="entry name" value="HAD-like"/>
    <property type="match status" value="1"/>
</dbReference>
<dbReference type="GO" id="GO:0045332">
    <property type="term" value="P:phospholipid translocation"/>
    <property type="evidence" value="ECO:0007669"/>
    <property type="project" value="TreeGrafter"/>
</dbReference>
<name>A0A8J5XXH6_DIALT</name>
<keyword evidence="5 8" id="KW-1133">Transmembrane helix</keyword>
<dbReference type="GO" id="GO:0005886">
    <property type="term" value="C:plasma membrane"/>
    <property type="evidence" value="ECO:0007669"/>
    <property type="project" value="TreeGrafter"/>
</dbReference>
<dbReference type="InterPro" id="IPR023214">
    <property type="entry name" value="HAD_sf"/>
</dbReference>
<dbReference type="SUPFAM" id="SSF81665">
    <property type="entry name" value="Calcium ATPase, transmembrane domain M"/>
    <property type="match status" value="1"/>
</dbReference>
<feature type="compositionally biased region" description="Low complexity" evidence="7">
    <location>
        <begin position="1783"/>
        <end position="1801"/>
    </location>
</feature>
<feature type="region of interest" description="Disordered" evidence="7">
    <location>
        <begin position="1857"/>
        <end position="1897"/>
    </location>
</feature>
<feature type="domain" description="P-type ATPase C-terminal" evidence="10">
    <location>
        <begin position="1260"/>
        <end position="1359"/>
    </location>
</feature>
<comment type="subcellular location">
    <subcellularLocation>
        <location evidence="1">Membrane</location>
        <topology evidence="1">Multi-pass membrane protein</topology>
    </subcellularLocation>
</comment>
<keyword evidence="12" id="KW-1185">Reference proteome</keyword>
<evidence type="ECO:0000256" key="2">
    <source>
        <dbReference type="ARBA" id="ARBA00022692"/>
    </source>
</evidence>
<dbReference type="InterPro" id="IPR018303">
    <property type="entry name" value="ATPase_P-typ_P_site"/>
</dbReference>
<keyword evidence="2 8" id="KW-0812">Transmembrane</keyword>
<gene>
    <name evidence="11" type="ORF">KFE25_009272</name>
</gene>
<dbReference type="OrthoDB" id="377733at2759"/>
<keyword evidence="3" id="KW-0479">Metal-binding</keyword>
<dbReference type="PANTHER" id="PTHR24092">
    <property type="entry name" value="PROBABLE PHOSPHOLIPID-TRANSPORTING ATPASE"/>
    <property type="match status" value="1"/>
</dbReference>
<dbReference type="Pfam" id="PF16212">
    <property type="entry name" value="PhoLip_ATPase_C"/>
    <property type="match status" value="1"/>
</dbReference>
<dbReference type="InterPro" id="IPR036412">
    <property type="entry name" value="HAD-like_sf"/>
</dbReference>
<feature type="transmembrane region" description="Helical" evidence="8">
    <location>
        <begin position="327"/>
        <end position="347"/>
    </location>
</feature>
<feature type="compositionally biased region" description="Basic and acidic residues" evidence="7">
    <location>
        <begin position="785"/>
        <end position="798"/>
    </location>
</feature>
<dbReference type="Gene3D" id="2.70.150.10">
    <property type="entry name" value="Calcium-transporting ATPase, cytoplasmic transduction domain A"/>
    <property type="match status" value="1"/>
</dbReference>
<dbReference type="Gene3D" id="3.40.50.1000">
    <property type="entry name" value="HAD superfamily/HAD-like"/>
    <property type="match status" value="1"/>
</dbReference>
<evidence type="ECO:0000256" key="5">
    <source>
        <dbReference type="ARBA" id="ARBA00022989"/>
    </source>
</evidence>
<evidence type="ECO:0000256" key="8">
    <source>
        <dbReference type="SAM" id="Phobius"/>
    </source>
</evidence>
<accession>A0A8J5XXH6</accession>
<feature type="region of interest" description="Disordered" evidence="7">
    <location>
        <begin position="1773"/>
        <end position="1804"/>
    </location>
</feature>
<sequence>MGVPALAERSIQIGVPQHDGTSNYVRTTRYTPLTFVPLFLLEQLSRVLNVYFVLIVLLQNAKQAARATQAAEAAAAEASDVLAQAAARAAAAGVSSIRLVGETLVPLAVILTLTAAKEVADDVKRARDDARANGRTAHVLRTGVRFTPLAWGALRPGDVVLLCEGDAAPADLVLISTSSPAGSCLLDTSAADGETELKSRCALPELNKLGRRPMALGTLCDTVLEYAPPEPRTGAFEGTVAAGDQRLPLTASQLVVRGMVMRTTQWAVGVVVYTGDECKLLLPTATHTHGTRVFDRPSSAASAASATSAAVGATRKPFRLERELNRAVLLAIVALFCLCAALTFAGLEWNIFAAGRRTHAWYLSVRPHGRGGEERDDAPTVVLAQGGHAETLPHRFFHWLLELHALIPITLYGALELARFHHAGLLARDASMPGARAKTAPAPAELGRVTHVLLDKTGTLTTRRFRFRACSIGGRLYTDAAAPPAAADDDDEPHVSELDAAGPTARALFARTSAAELAHADLVAEFWTLVMLCHGASVREPATMRRELVRSVTGSARTLGGAAAAALAARARAPIARAGEREGAEGMRATHSSVVGVGVGVGLAEVAPGAQRFDSASGGGAHANARARARARGAHDDRAAYGAGGAMSDARAHGNACGDGASECEGVHARRCGARYTASEYEGPSPIDVELLRAARRVGFEFCARVRADAAGPMGEGAGRAPALGAEGARARALAPGSSGVDGRRDAQQPAQPTQQSLPQVLIARLPADAPFSEGGSDDGVCSADDERADGHDGEPRAARPPSRFRLLHAMPDTLGRGRSSIVIVDEADGSILLYTKGALDAVAPRLRRPRVDVPPHARAHRAPGAAAPGARAGASPTDERHASSSRHAGWPQPALEADVETVRQLELSAAHARGFALCGLRTVCCAARALSAVEYEMWSPLLAEAEGAPPAERSQMEADAADVLEVSLALLGIAAVEEELEHGAPDAVAALASAGLCTWLVTGDREDAAISVAHASGLLDGRTALHRVSGATLDEVMVALGEAANVSAHAAGLGARMRTAVGMGGAPFCSGAAALLAGGAVGSAHGARRTLLEHAALAAATAEAIAAARATARAAGGRCAAVGTPRAVPTHDGGARAGRRLALVCDGRSVELALSAPACRAELARACRSSDVTIFYAIGAHAKAAVAGLLRPPGAGPGSGAATVLAVGDGLNDVAMLRAADIGVALVPSRAAGGGAAMGGRKAWRGDDDENMSGIEGEADIVLASIAHLQPLLLLHGRWAWLRVRGLVGCWAYLAALTTAVQAGFGALSAASAQPLIAAWPLLLLQHAWAALPALVLALGDEDLPRELLLAAPHLYTLVSGAALRRGAAPAGGAAGVRARARARRRADAAEAAAMLHTGSARAIAARALAAVRACHGYVAGAPAAAADTAERLRARARLGALLVADAARVCAHAALALSCALLGLASSDARAHCASGCASSLESAGLSAYAAVCAVILVDVCARARDWTRPFGASVGVGCVGALAVGAGGYADGARVLASQPSFWLRVGLAAGGATVVAIARAALRAPARADAYGATEAAMAGPRRAVDDGERARASPVLRSRDARGAAAGDVERGFDDDGDTSELSDASDDHLSALSDRSDEDAESDVLRQPLRTGLSEDSASLAHVGASARGVGAGVGARGGSCARLAAGEGGASAPSAPAAAVTGVSARGYAALAQGGSQLTGAAGAFAAPLRSASPELAVLSPLPEARWPRAHGGGQQPLAATYNKPAVPAAEQRADGGVSSSHVGWSRSSSRSASDLNDVEVELAEQARVAGGDSFRIPPLSGREDRLSGELASSQRLDALPRTAHELESLAALGLGSPPPPNRRETPGEQRVDGGASTDIMARFPTCGSW</sequence>
<feature type="compositionally biased region" description="Acidic residues" evidence="7">
    <location>
        <begin position="1620"/>
        <end position="1630"/>
    </location>
</feature>
<feature type="region of interest" description="Disordered" evidence="7">
    <location>
        <begin position="855"/>
        <end position="895"/>
    </location>
</feature>
<evidence type="ECO:0000256" key="6">
    <source>
        <dbReference type="ARBA" id="ARBA00023136"/>
    </source>
</evidence>
<dbReference type="GO" id="GO:0046872">
    <property type="term" value="F:metal ion binding"/>
    <property type="evidence" value="ECO:0007669"/>
    <property type="project" value="UniProtKB-KW"/>
</dbReference>
<evidence type="ECO:0000256" key="4">
    <source>
        <dbReference type="ARBA" id="ARBA00022842"/>
    </source>
</evidence>
<evidence type="ECO:0000256" key="1">
    <source>
        <dbReference type="ARBA" id="ARBA00004141"/>
    </source>
</evidence>
<evidence type="ECO:0000259" key="9">
    <source>
        <dbReference type="Pfam" id="PF16209"/>
    </source>
</evidence>
<feature type="region of interest" description="Disordered" evidence="7">
    <location>
        <begin position="1582"/>
        <end position="1650"/>
    </location>
</feature>
<reference evidence="11" key="1">
    <citation type="submission" date="2021-05" db="EMBL/GenBank/DDBJ databases">
        <title>The genome of the haptophyte Pavlova lutheri (Diacronema luteri, Pavlovales) - a model for lipid biosynthesis in eukaryotic algae.</title>
        <authorList>
            <person name="Hulatt C.J."/>
            <person name="Posewitz M.C."/>
        </authorList>
    </citation>
    <scope>NUCLEOTIDE SEQUENCE</scope>
    <source>
        <strain evidence="11">NIVA-4/92</strain>
    </source>
</reference>